<keyword evidence="8 11" id="KW-1133">Transmembrane helix</keyword>
<evidence type="ECO:0000256" key="5">
    <source>
        <dbReference type="ARBA" id="ARBA00022556"/>
    </source>
</evidence>
<dbReference type="PANTHER" id="PTHR30561:SF9">
    <property type="entry name" value="4-AMINO-4-DEOXY-L-ARABINOSE-PHOSPHOUNDECAPRENOL FLIPPASE SUBUNIT ARNF-RELATED"/>
    <property type="match status" value="1"/>
</dbReference>
<feature type="transmembrane region" description="Helical" evidence="11">
    <location>
        <begin position="76"/>
        <end position="96"/>
    </location>
</feature>
<evidence type="ECO:0000256" key="11">
    <source>
        <dbReference type="SAM" id="Phobius"/>
    </source>
</evidence>
<comment type="subcellular location">
    <subcellularLocation>
        <location evidence="1">Cell membrane</location>
        <topology evidence="1">Multi-pass membrane protein</topology>
    </subcellularLocation>
</comment>
<feature type="transmembrane region" description="Helical" evidence="11">
    <location>
        <begin position="102"/>
        <end position="119"/>
    </location>
</feature>
<dbReference type="SUPFAM" id="SSF103481">
    <property type="entry name" value="Multidrug resistance efflux transporter EmrE"/>
    <property type="match status" value="1"/>
</dbReference>
<evidence type="ECO:0000256" key="2">
    <source>
        <dbReference type="ARBA" id="ARBA00022475"/>
    </source>
</evidence>
<dbReference type="GO" id="GO:0022857">
    <property type="term" value="F:transmembrane transporter activity"/>
    <property type="evidence" value="ECO:0007669"/>
    <property type="project" value="InterPro"/>
</dbReference>
<evidence type="ECO:0000256" key="1">
    <source>
        <dbReference type="ARBA" id="ARBA00004651"/>
    </source>
</evidence>
<keyword evidence="5" id="KW-0441">Lipid A biosynthesis</keyword>
<keyword evidence="9" id="KW-0443">Lipid metabolism</keyword>
<dbReference type="InterPro" id="IPR000620">
    <property type="entry name" value="EamA_dom"/>
</dbReference>
<gene>
    <name evidence="13" type="ORF">DRJ00_07725</name>
</gene>
<feature type="transmembrane region" description="Helical" evidence="11">
    <location>
        <begin position="50"/>
        <end position="69"/>
    </location>
</feature>
<proteinExistence type="predicted"/>
<evidence type="ECO:0000256" key="10">
    <source>
        <dbReference type="ARBA" id="ARBA00023136"/>
    </source>
</evidence>
<evidence type="ECO:0000256" key="8">
    <source>
        <dbReference type="ARBA" id="ARBA00022989"/>
    </source>
</evidence>
<evidence type="ECO:0000256" key="9">
    <source>
        <dbReference type="ARBA" id="ARBA00023098"/>
    </source>
</evidence>
<dbReference type="GO" id="GO:0009103">
    <property type="term" value="P:lipopolysaccharide biosynthetic process"/>
    <property type="evidence" value="ECO:0007669"/>
    <property type="project" value="UniProtKB-KW"/>
</dbReference>
<dbReference type="Proteomes" id="UP000279422">
    <property type="component" value="Unassembled WGS sequence"/>
</dbReference>
<keyword evidence="7" id="KW-0448">Lipopolysaccharide biosynthesis</keyword>
<evidence type="ECO:0000256" key="4">
    <source>
        <dbReference type="ARBA" id="ARBA00022519"/>
    </source>
</evidence>
<comment type="caution">
    <text evidence="13">The sequence shown here is derived from an EMBL/GenBank/DDBJ whole genome shotgun (WGS) entry which is preliminary data.</text>
</comment>
<dbReference type="Gene3D" id="1.10.3730.20">
    <property type="match status" value="1"/>
</dbReference>
<dbReference type="GO" id="GO:0005886">
    <property type="term" value="C:plasma membrane"/>
    <property type="evidence" value="ECO:0007669"/>
    <property type="project" value="UniProtKB-SubCell"/>
</dbReference>
<protein>
    <submittedName>
        <fullName evidence="13">Multidrug resistance protein</fullName>
    </submittedName>
</protein>
<feature type="domain" description="EamA" evidence="12">
    <location>
        <begin position="4"/>
        <end position="119"/>
    </location>
</feature>
<keyword evidence="3" id="KW-0444">Lipid biosynthesis</keyword>
<evidence type="ECO:0000256" key="6">
    <source>
        <dbReference type="ARBA" id="ARBA00022692"/>
    </source>
</evidence>
<dbReference type="EMBL" id="QMPZ01000150">
    <property type="protein sequence ID" value="RLE07669.1"/>
    <property type="molecule type" value="Genomic_DNA"/>
</dbReference>
<organism evidence="13 14">
    <name type="scientific">Aerophobetes bacterium</name>
    <dbReference type="NCBI Taxonomy" id="2030807"/>
    <lineage>
        <taxon>Bacteria</taxon>
        <taxon>Candidatus Aerophobota</taxon>
    </lineage>
</organism>
<evidence type="ECO:0000313" key="14">
    <source>
        <dbReference type="Proteomes" id="UP000279422"/>
    </source>
</evidence>
<sequence>MKVELLIFISVLLGALGQLSMKQGMAKVGLVSLKFATLLLNLFRILREPFVLLGLFLYAVSTIFWLTVLSRADLSYAYPMISIGYVLVLFFSWALLNEHISPIRIIGVLLICGGVFLISRT</sequence>
<keyword evidence="6 11" id="KW-0812">Transmembrane</keyword>
<keyword evidence="4" id="KW-0997">Cell inner membrane</keyword>
<evidence type="ECO:0000256" key="7">
    <source>
        <dbReference type="ARBA" id="ARBA00022985"/>
    </source>
</evidence>
<reference evidence="13 14" key="1">
    <citation type="submission" date="2018-06" db="EMBL/GenBank/DDBJ databases">
        <title>Extensive metabolic versatility and redundancy in microbially diverse, dynamic hydrothermal sediments.</title>
        <authorList>
            <person name="Dombrowski N."/>
            <person name="Teske A."/>
            <person name="Baker B.J."/>
        </authorList>
    </citation>
    <scope>NUCLEOTIDE SEQUENCE [LARGE SCALE GENOMIC DNA]</scope>
    <source>
        <strain evidence="13">B47_G16</strain>
    </source>
</reference>
<evidence type="ECO:0000256" key="3">
    <source>
        <dbReference type="ARBA" id="ARBA00022516"/>
    </source>
</evidence>
<dbReference type="InterPro" id="IPR000390">
    <property type="entry name" value="Small_drug/metabolite_transptr"/>
</dbReference>
<evidence type="ECO:0000259" key="12">
    <source>
        <dbReference type="Pfam" id="PF00892"/>
    </source>
</evidence>
<dbReference type="AlphaFoldDB" id="A0A497E211"/>
<keyword evidence="2" id="KW-1003">Cell membrane</keyword>
<dbReference type="InterPro" id="IPR037185">
    <property type="entry name" value="EmrE-like"/>
</dbReference>
<accession>A0A497E211</accession>
<evidence type="ECO:0000313" key="13">
    <source>
        <dbReference type="EMBL" id="RLE07669.1"/>
    </source>
</evidence>
<dbReference type="Pfam" id="PF00892">
    <property type="entry name" value="EamA"/>
    <property type="match status" value="1"/>
</dbReference>
<keyword evidence="10 11" id="KW-0472">Membrane</keyword>
<dbReference type="PANTHER" id="PTHR30561">
    <property type="entry name" value="SMR FAMILY PROTON-DEPENDENT DRUG EFFLUX TRANSPORTER SUGE"/>
    <property type="match status" value="1"/>
</dbReference>
<name>A0A497E211_UNCAE</name>